<dbReference type="EC" id="2.7.4.2" evidence="2"/>
<dbReference type="SUPFAM" id="SSF55060">
    <property type="entry name" value="GHMP Kinase, C-terminal domain"/>
    <property type="match status" value="1"/>
</dbReference>
<evidence type="ECO:0000256" key="5">
    <source>
        <dbReference type="ARBA" id="ARBA00022777"/>
    </source>
</evidence>
<dbReference type="Pfam" id="PF00288">
    <property type="entry name" value="GHMP_kinases_N"/>
    <property type="match status" value="1"/>
</dbReference>
<reference evidence="10" key="1">
    <citation type="submission" date="2022-10" db="EMBL/GenBank/DDBJ databases">
        <title>Streptococcus didelphis as causative of fatal infections in opossums (Didelphis albiventris).</title>
        <authorList>
            <person name="Breyer G.M."/>
            <person name="Da Silva M.E.R.J."/>
            <person name="Siqueira F.M."/>
        </authorList>
    </citation>
    <scope>NUCLEOTIDE SEQUENCE [LARGE SCALE GENOMIC DNA]</scope>
    <source>
        <strain evidence="10">LBVP101/21</strain>
    </source>
</reference>
<dbReference type="PANTHER" id="PTHR31814">
    <property type="match status" value="1"/>
</dbReference>
<evidence type="ECO:0000259" key="8">
    <source>
        <dbReference type="Pfam" id="PF08544"/>
    </source>
</evidence>
<dbReference type="InterPro" id="IPR006204">
    <property type="entry name" value="GHMP_kinase_N_dom"/>
</dbReference>
<dbReference type="PANTHER" id="PTHR31814:SF2">
    <property type="entry name" value="PHOSPHOMEVALONATE KINASE"/>
    <property type="match status" value="1"/>
</dbReference>
<dbReference type="Gene3D" id="3.30.70.890">
    <property type="entry name" value="GHMP kinase, C-terminal domain"/>
    <property type="match status" value="1"/>
</dbReference>
<feature type="domain" description="GHMP kinase C-terminal" evidence="8">
    <location>
        <begin position="257"/>
        <end position="320"/>
    </location>
</feature>
<dbReference type="InterPro" id="IPR036554">
    <property type="entry name" value="GHMP_kinase_C_sf"/>
</dbReference>
<protein>
    <recommendedName>
        <fullName evidence="2">phosphomevalonate kinase</fullName>
        <ecNumber evidence="2">2.7.4.2</ecNumber>
    </recommendedName>
</protein>
<dbReference type="InterPro" id="IPR014721">
    <property type="entry name" value="Ribsml_uS5_D2-typ_fold_subgr"/>
</dbReference>
<dbReference type="InterPro" id="IPR005917">
    <property type="entry name" value="Pmev_kinase_bact"/>
</dbReference>
<keyword evidence="3 9" id="KW-0808">Transferase</keyword>
<dbReference type="GO" id="GO:0004631">
    <property type="term" value="F:phosphomevalonate kinase activity"/>
    <property type="evidence" value="ECO:0007669"/>
    <property type="project" value="UniProtKB-EC"/>
</dbReference>
<dbReference type="RefSeq" id="WP_018365883.1">
    <property type="nucleotide sequence ID" value="NZ_CP110509.1"/>
</dbReference>
<dbReference type="InterPro" id="IPR013750">
    <property type="entry name" value="GHMP_kinase_C_dom"/>
</dbReference>
<dbReference type="SUPFAM" id="SSF54211">
    <property type="entry name" value="Ribosomal protein S5 domain 2-like"/>
    <property type="match status" value="1"/>
</dbReference>
<dbReference type="NCBIfam" id="TIGR01220">
    <property type="entry name" value="Pmev_kin_Gr_pos"/>
    <property type="match status" value="1"/>
</dbReference>
<keyword evidence="6" id="KW-0067">ATP-binding</keyword>
<keyword evidence="10" id="KW-1185">Reference proteome</keyword>
<evidence type="ECO:0000256" key="3">
    <source>
        <dbReference type="ARBA" id="ARBA00022679"/>
    </source>
</evidence>
<dbReference type="Proteomes" id="UP001238096">
    <property type="component" value="Chromosome"/>
</dbReference>
<keyword evidence="4" id="KW-0547">Nucleotide-binding</keyword>
<gene>
    <name evidence="9" type="ORF">N1496_01280</name>
</gene>
<comment type="pathway">
    <text evidence="1">Isoprenoid biosynthesis; isopentenyl diphosphate biosynthesis via mevalonate pathway; isopentenyl diphosphate from (R)-mevalonate: step 2/3.</text>
</comment>
<evidence type="ECO:0000256" key="2">
    <source>
        <dbReference type="ARBA" id="ARBA00012958"/>
    </source>
</evidence>
<evidence type="ECO:0000256" key="4">
    <source>
        <dbReference type="ARBA" id="ARBA00022741"/>
    </source>
</evidence>
<sequence>MTSYQVQTGGKLYIAGEYAILNPGQTALLINIPIKMTGQIEDHSDFVIYSDMFDYCVGLEEDKNYKFIQAAIETMALFMGKKVTDLPAFKLTINGKMEANGKKYGIGSSGSVTVLTIKALAVFYNLKLTKDLIFKLASYTLLKLGDNGSMGDIACIAYDDLISYRSFDREMVKSWLVDKSFEEIIQADWHYAIQVIKPQLAMTLLVGWTKQPSISREMIIRVKSKINQSFLEKIEKATLICQKSLEAGDKNKFITSLESLSNLLNNLDQSIYHPKLRQLKEASLGLDSVAKSSGSGGGDCGIAFTFTKQAEKEIKTRWAEDDIELIYQKSWGTYD</sequence>
<evidence type="ECO:0000313" key="9">
    <source>
        <dbReference type="EMBL" id="WMB28321.1"/>
    </source>
</evidence>
<accession>A0ABY9LHI9</accession>
<evidence type="ECO:0000256" key="1">
    <source>
        <dbReference type="ARBA" id="ARBA00005017"/>
    </source>
</evidence>
<dbReference type="InterPro" id="IPR020568">
    <property type="entry name" value="Ribosomal_Su5_D2-typ_SF"/>
</dbReference>
<organism evidence="9 10">
    <name type="scientific">Streptococcus didelphis</name>
    <dbReference type="NCBI Taxonomy" id="102886"/>
    <lineage>
        <taxon>Bacteria</taxon>
        <taxon>Bacillati</taxon>
        <taxon>Bacillota</taxon>
        <taxon>Bacilli</taxon>
        <taxon>Lactobacillales</taxon>
        <taxon>Streptococcaceae</taxon>
        <taxon>Streptococcus</taxon>
    </lineage>
</organism>
<name>A0ABY9LHI9_9STRE</name>
<evidence type="ECO:0000256" key="6">
    <source>
        <dbReference type="ARBA" id="ARBA00022840"/>
    </source>
</evidence>
<evidence type="ECO:0000313" key="10">
    <source>
        <dbReference type="Proteomes" id="UP001238096"/>
    </source>
</evidence>
<feature type="domain" description="GHMP kinase N-terminal" evidence="7">
    <location>
        <begin position="76"/>
        <end position="158"/>
    </location>
</feature>
<evidence type="ECO:0000259" key="7">
    <source>
        <dbReference type="Pfam" id="PF00288"/>
    </source>
</evidence>
<proteinExistence type="predicted"/>
<keyword evidence="5 9" id="KW-0418">Kinase</keyword>
<dbReference type="Pfam" id="PF08544">
    <property type="entry name" value="GHMP_kinases_C"/>
    <property type="match status" value="1"/>
</dbReference>
<dbReference type="EMBL" id="CP110509">
    <property type="protein sequence ID" value="WMB28321.1"/>
    <property type="molecule type" value="Genomic_DNA"/>
</dbReference>
<dbReference type="Gene3D" id="3.30.230.10">
    <property type="match status" value="1"/>
</dbReference>
<dbReference type="InterPro" id="IPR035102">
    <property type="entry name" value="Phosphomevalonate_kinase"/>
</dbReference>